<accession>A0A5B0STE6</accession>
<evidence type="ECO:0000313" key="1">
    <source>
        <dbReference type="EMBL" id="KAA1141037.1"/>
    </source>
</evidence>
<proteinExistence type="predicted"/>
<dbReference type="RefSeq" id="WP_136138507.1">
    <property type="nucleotide sequence ID" value="NZ_JAKIHU010000021.1"/>
</dbReference>
<dbReference type="Proteomes" id="UP000323297">
    <property type="component" value="Unassembled WGS sequence"/>
</dbReference>
<organism evidence="1 2">
    <name type="scientific">Citrobacter portucalensis</name>
    <dbReference type="NCBI Taxonomy" id="1639133"/>
    <lineage>
        <taxon>Bacteria</taxon>
        <taxon>Pseudomonadati</taxon>
        <taxon>Pseudomonadota</taxon>
        <taxon>Gammaproteobacteria</taxon>
        <taxon>Enterobacterales</taxon>
        <taxon>Enterobacteriaceae</taxon>
        <taxon>Citrobacter</taxon>
        <taxon>Citrobacter freundii complex</taxon>
    </lineage>
</organism>
<evidence type="ECO:0000313" key="2">
    <source>
        <dbReference type="Proteomes" id="UP000323297"/>
    </source>
</evidence>
<sequence>MSTQVAINTRRMLASNIYVGLQILVDEEFLTVTLVEKGEYCGQEVIEVDFDWPENCQAMHAGFYTPGEVVKVHSSSNQVLCI</sequence>
<reference evidence="1 2" key="1">
    <citation type="submission" date="2019-08" db="EMBL/GenBank/DDBJ databases">
        <title>Draft genome sequence of Citrobacter portucalensis strain isolated from green turtle.</title>
        <authorList>
            <person name="Fernandes M.R."/>
            <person name="Sellera F.P."/>
            <person name="Goldeberg D.W."/>
            <person name="Costa D.C."/>
            <person name="Lincopan N."/>
        </authorList>
    </citation>
    <scope>NUCLEOTIDE SEQUENCE [LARGE SCALE GENOMIC DNA]</scope>
    <source>
        <strain evidence="1 2">TV06</strain>
    </source>
</reference>
<dbReference type="EMBL" id="VTZD01000032">
    <property type="protein sequence ID" value="KAA1141037.1"/>
    <property type="molecule type" value="Genomic_DNA"/>
</dbReference>
<comment type="caution">
    <text evidence="1">The sequence shown here is derived from an EMBL/GenBank/DDBJ whole genome shotgun (WGS) entry which is preliminary data.</text>
</comment>
<protein>
    <submittedName>
        <fullName evidence="1">Uncharacterized protein</fullName>
    </submittedName>
</protein>
<name>A0A5B0STE6_9ENTR</name>
<dbReference type="AlphaFoldDB" id="A0A5B0STE6"/>
<gene>
    <name evidence="1" type="ORF">D3H66_22925</name>
</gene>